<evidence type="ECO:0000259" key="1">
    <source>
        <dbReference type="Pfam" id="PF12697"/>
    </source>
</evidence>
<reference evidence="2" key="2">
    <citation type="journal article" date="2021" name="Microbiome">
        <title>Successional dynamics and alternative stable states in a saline activated sludge microbial community over 9 years.</title>
        <authorList>
            <person name="Wang Y."/>
            <person name="Ye J."/>
            <person name="Ju F."/>
            <person name="Liu L."/>
            <person name="Boyd J.A."/>
            <person name="Deng Y."/>
            <person name="Parks D.H."/>
            <person name="Jiang X."/>
            <person name="Yin X."/>
            <person name="Woodcroft B.J."/>
            <person name="Tyson G.W."/>
            <person name="Hugenholtz P."/>
            <person name="Polz M.F."/>
            <person name="Zhang T."/>
        </authorList>
    </citation>
    <scope>NUCLEOTIDE SEQUENCE</scope>
    <source>
        <strain evidence="2">HKST-UBA14</strain>
    </source>
</reference>
<organism evidence="2 3">
    <name type="scientific">Candidatus Dojkabacteria bacterium</name>
    <dbReference type="NCBI Taxonomy" id="2099670"/>
    <lineage>
        <taxon>Bacteria</taxon>
        <taxon>Candidatus Dojkabacteria</taxon>
    </lineage>
</organism>
<dbReference type="Pfam" id="PF12697">
    <property type="entry name" value="Abhydrolase_6"/>
    <property type="match status" value="1"/>
</dbReference>
<dbReference type="EMBL" id="JAGQLK010000032">
    <property type="protein sequence ID" value="MCA9383152.1"/>
    <property type="molecule type" value="Genomic_DNA"/>
</dbReference>
<evidence type="ECO:0000313" key="2">
    <source>
        <dbReference type="EMBL" id="MCA9383152.1"/>
    </source>
</evidence>
<sequence>MSDYTHNIAANIHRPDKESTSLAVLLPGMLMSKDYTNFTSLADVLKDNNITAVRFDPTGTWESEVDIDHYSITQYLADIDYVLSYLNSNNEFDQVILIGHSLGGMVGQIYAGKFDVIDTVISIFSPGQFGISEFTKSVMPAWEKEGSLSLNRKSPFDLNVELKLELPYEFVEDALDYDGFESAANSSCKKVFIGSNSDKTVSLEQVKDFYDKARQPKKLIELDGVPHIYWKSSEPLDKVNTAILNNINALS</sequence>
<dbReference type="SUPFAM" id="SSF53474">
    <property type="entry name" value="alpha/beta-Hydrolases"/>
    <property type="match status" value="1"/>
</dbReference>
<comment type="caution">
    <text evidence="2">The sequence shown here is derived from an EMBL/GenBank/DDBJ whole genome shotgun (WGS) entry which is preliminary data.</text>
</comment>
<reference evidence="2" key="1">
    <citation type="submission" date="2020-04" db="EMBL/GenBank/DDBJ databases">
        <authorList>
            <person name="Zhang T."/>
        </authorList>
    </citation>
    <scope>NUCLEOTIDE SEQUENCE</scope>
    <source>
        <strain evidence="2">HKST-UBA14</strain>
    </source>
</reference>
<evidence type="ECO:0000313" key="3">
    <source>
        <dbReference type="Proteomes" id="UP000783287"/>
    </source>
</evidence>
<dbReference type="InterPro" id="IPR000073">
    <property type="entry name" value="AB_hydrolase_1"/>
</dbReference>
<feature type="domain" description="AB hydrolase-1" evidence="1">
    <location>
        <begin position="24"/>
        <end position="123"/>
    </location>
</feature>
<dbReference type="InterPro" id="IPR029058">
    <property type="entry name" value="AB_hydrolase_fold"/>
</dbReference>
<keyword evidence="2" id="KW-0378">Hydrolase</keyword>
<name>A0A955L521_9BACT</name>
<protein>
    <submittedName>
        <fullName evidence="2">Alpha/beta hydrolase</fullName>
    </submittedName>
</protein>
<dbReference type="AlphaFoldDB" id="A0A955L521"/>
<dbReference type="GO" id="GO:0016787">
    <property type="term" value="F:hydrolase activity"/>
    <property type="evidence" value="ECO:0007669"/>
    <property type="project" value="UniProtKB-KW"/>
</dbReference>
<dbReference type="Gene3D" id="3.40.50.1820">
    <property type="entry name" value="alpha/beta hydrolase"/>
    <property type="match status" value="1"/>
</dbReference>
<dbReference type="Proteomes" id="UP000783287">
    <property type="component" value="Unassembled WGS sequence"/>
</dbReference>
<proteinExistence type="predicted"/>
<accession>A0A955L521</accession>
<gene>
    <name evidence="2" type="ORF">KC909_02195</name>
</gene>